<comment type="caution">
    <text evidence="1">The sequence shown here is derived from an EMBL/GenBank/DDBJ whole genome shotgun (WGS) entry which is preliminary data.</text>
</comment>
<gene>
    <name evidence="1" type="ORF">Dcar01_02549</name>
</gene>
<evidence type="ECO:0000313" key="1">
    <source>
        <dbReference type="EMBL" id="GAA5513801.1"/>
    </source>
</evidence>
<sequence length="53" mass="5555">MTLALFLLYALCVLLAGSPLLPLAQLATLCGPLLGLVALARAFRPRPAPEVQP</sequence>
<name>A0ABP9W9W2_9DEIO</name>
<dbReference type="RefSeq" id="WP_345465735.1">
    <property type="nucleotide sequence ID" value="NZ_BAABRP010000010.1"/>
</dbReference>
<proteinExistence type="predicted"/>
<keyword evidence="2" id="KW-1185">Reference proteome</keyword>
<organism evidence="1 2">
    <name type="scientific">Deinococcus carri</name>
    <dbReference type="NCBI Taxonomy" id="1211323"/>
    <lineage>
        <taxon>Bacteria</taxon>
        <taxon>Thermotogati</taxon>
        <taxon>Deinococcota</taxon>
        <taxon>Deinococci</taxon>
        <taxon>Deinococcales</taxon>
        <taxon>Deinococcaceae</taxon>
        <taxon>Deinococcus</taxon>
    </lineage>
</organism>
<reference evidence="1 2" key="1">
    <citation type="submission" date="2024-02" db="EMBL/GenBank/DDBJ databases">
        <title>Deinococcus carri NBRC 110142.</title>
        <authorList>
            <person name="Ichikawa N."/>
            <person name="Katano-Makiyama Y."/>
            <person name="Hidaka K."/>
        </authorList>
    </citation>
    <scope>NUCLEOTIDE SEQUENCE [LARGE SCALE GENOMIC DNA]</scope>
    <source>
        <strain evidence="1 2">NBRC 110142</strain>
    </source>
</reference>
<protein>
    <submittedName>
        <fullName evidence="1">Uncharacterized protein</fullName>
    </submittedName>
</protein>
<dbReference type="EMBL" id="BAABRP010000010">
    <property type="protein sequence ID" value="GAA5513801.1"/>
    <property type="molecule type" value="Genomic_DNA"/>
</dbReference>
<evidence type="ECO:0000313" key="2">
    <source>
        <dbReference type="Proteomes" id="UP001401887"/>
    </source>
</evidence>
<dbReference type="Proteomes" id="UP001401887">
    <property type="component" value="Unassembled WGS sequence"/>
</dbReference>
<accession>A0ABP9W9W2</accession>